<keyword evidence="2" id="KW-0472">Membrane</keyword>
<sequence>MIPMDRETLMMIATIVAIAGVIFLFREMNKAKADVENLKNFSAHLVQRMSAPEPRPVSAPEPETETPIEAEEKEEE</sequence>
<evidence type="ECO:0000256" key="1">
    <source>
        <dbReference type="SAM" id="MobiDB-lite"/>
    </source>
</evidence>
<feature type="transmembrane region" description="Helical" evidence="2">
    <location>
        <begin position="6"/>
        <end position="25"/>
    </location>
</feature>
<dbReference type="Proteomes" id="UP000203890">
    <property type="component" value="Segment"/>
</dbReference>
<evidence type="ECO:0000313" key="4">
    <source>
        <dbReference type="Proteomes" id="UP000203890"/>
    </source>
</evidence>
<dbReference type="EMBL" id="EU304328">
    <property type="protein sequence ID" value="ABY27864.1"/>
    <property type="molecule type" value="Genomic_DNA"/>
</dbReference>
<evidence type="ECO:0000256" key="2">
    <source>
        <dbReference type="SAM" id="Phobius"/>
    </source>
</evidence>
<dbReference type="RefSeq" id="YP_001648160.1">
    <property type="nucleotide sequence ID" value="NC_010191.2"/>
</dbReference>
<dbReference type="KEGG" id="vg:5845782"/>
<reference evidence="3 4" key="1">
    <citation type="journal article" date="2008" name="PLoS ONE">
        <title>Life-cycle and genome of OtV5, a large DNA virus of the pelagic marine unicellular green alga Ostreococcus tauri.</title>
        <authorList>
            <person name="Derelle E."/>
            <person name="Ferraz C."/>
            <person name="Escande M.L."/>
            <person name="Eychenie S."/>
            <person name="Cooke R."/>
            <person name="Piganeau G."/>
            <person name="Desdevises Y."/>
            <person name="Bellec L."/>
            <person name="Moreau H."/>
            <person name="Grimsley N."/>
        </authorList>
    </citation>
    <scope>NUCLEOTIDE SEQUENCE [LARGE SCALE GENOMIC DNA]</scope>
    <source>
        <strain evidence="3 4">OtV5</strain>
    </source>
</reference>
<gene>
    <name evidence="3" type="ORF">OtV5_074</name>
</gene>
<dbReference type="InterPro" id="IPR043924">
    <property type="entry name" value="DUF5775"/>
</dbReference>
<name>A9YVY1_9PHYC</name>
<dbReference type="GeneID" id="5845782"/>
<evidence type="ECO:0000313" key="3">
    <source>
        <dbReference type="EMBL" id="ABY27864.1"/>
    </source>
</evidence>
<dbReference type="Pfam" id="PF19084">
    <property type="entry name" value="DUF5775"/>
    <property type="match status" value="1"/>
</dbReference>
<accession>A9YVY1</accession>
<dbReference type="OrthoDB" id="26729at10239"/>
<keyword evidence="2" id="KW-0812">Transmembrane</keyword>
<organism evidence="3 4">
    <name type="scientific">Ostreococcus tauri virus OtV5</name>
    <dbReference type="NCBI Taxonomy" id="1785753"/>
    <lineage>
        <taxon>Viruses</taxon>
        <taxon>Varidnaviria</taxon>
        <taxon>Bamfordvirae</taxon>
        <taxon>Nucleocytoviricota</taxon>
        <taxon>Megaviricetes</taxon>
        <taxon>Algavirales</taxon>
        <taxon>Phycodnaviridae</taxon>
        <taxon>Prasinovirus</taxon>
        <taxon>Prasinovirus ostreotauri</taxon>
    </lineage>
</organism>
<keyword evidence="2" id="KW-1133">Transmembrane helix</keyword>
<feature type="region of interest" description="Disordered" evidence="1">
    <location>
        <begin position="49"/>
        <end position="76"/>
    </location>
</feature>
<keyword evidence="4" id="KW-1185">Reference proteome</keyword>
<protein>
    <submittedName>
        <fullName evidence="3">Uncharacterized protein</fullName>
    </submittedName>
</protein>
<feature type="compositionally biased region" description="Acidic residues" evidence="1">
    <location>
        <begin position="62"/>
        <end position="76"/>
    </location>
</feature>
<proteinExistence type="predicted"/>